<reference evidence="7" key="1">
    <citation type="submission" date="2021-01" db="EMBL/GenBank/DDBJ databases">
        <authorList>
            <person name="Corre E."/>
            <person name="Pelletier E."/>
            <person name="Niang G."/>
            <person name="Scheremetjew M."/>
            <person name="Finn R."/>
            <person name="Kale V."/>
            <person name="Holt S."/>
            <person name="Cochrane G."/>
            <person name="Meng A."/>
            <person name="Brown T."/>
            <person name="Cohen L."/>
        </authorList>
    </citation>
    <scope>NUCLEOTIDE SEQUENCE</scope>
    <source>
        <strain evidence="7">CCMP443</strain>
    </source>
</reference>
<dbReference type="AlphaFoldDB" id="A0A7S0YLV0"/>
<accession>A0A7S0YLV0</accession>
<dbReference type="PANTHER" id="PTHR43811:SF19">
    <property type="entry name" value="39 KDA FK506-BINDING NUCLEAR PROTEIN"/>
    <property type="match status" value="1"/>
</dbReference>
<dbReference type="Gene3D" id="3.10.50.40">
    <property type="match status" value="1"/>
</dbReference>
<sequence length="203" mass="21297">MADAFMPTPALRPTPAPARAAAASSSALSSLNMQDAMPRRSAFSQAAGVAAASWFAATTGAKAAATLGPAVGTTSKTESGLQYTVVTQGKGPKPRVGDLVAIRFTASYNGKEFDNTFKTQNSYYYRVGSESVIAGLDQAVRMMRVGDKWDLKIPSNLAFGDKGIKSSPGKPKIPGGAEIEYTVLLETFPGAEEEILDLNGLQE</sequence>
<evidence type="ECO:0000313" key="7">
    <source>
        <dbReference type="EMBL" id="CAD8786112.1"/>
    </source>
</evidence>
<evidence type="ECO:0000256" key="3">
    <source>
        <dbReference type="ARBA" id="ARBA00023110"/>
    </source>
</evidence>
<dbReference type="SUPFAM" id="SSF54534">
    <property type="entry name" value="FKBP-like"/>
    <property type="match status" value="1"/>
</dbReference>
<dbReference type="GO" id="GO:0003755">
    <property type="term" value="F:peptidyl-prolyl cis-trans isomerase activity"/>
    <property type="evidence" value="ECO:0007669"/>
    <property type="project" value="UniProtKB-KW"/>
</dbReference>
<protein>
    <recommendedName>
        <fullName evidence="2 5">peptidylprolyl isomerase</fullName>
        <ecNumber evidence="2 5">5.2.1.8</ecNumber>
    </recommendedName>
</protein>
<dbReference type="PANTHER" id="PTHR43811">
    <property type="entry name" value="FKBP-TYPE PEPTIDYL-PROLYL CIS-TRANS ISOMERASE FKPA"/>
    <property type="match status" value="1"/>
</dbReference>
<evidence type="ECO:0000256" key="5">
    <source>
        <dbReference type="PROSITE-ProRule" id="PRU00277"/>
    </source>
</evidence>
<proteinExistence type="predicted"/>
<dbReference type="EC" id="5.2.1.8" evidence="2 5"/>
<name>A0A7S0YLV0_9CRYP</name>
<keyword evidence="4 5" id="KW-0413">Isomerase</keyword>
<organism evidence="7">
    <name type="scientific">Hemiselmis tepida</name>
    <dbReference type="NCBI Taxonomy" id="464990"/>
    <lineage>
        <taxon>Eukaryota</taxon>
        <taxon>Cryptophyceae</taxon>
        <taxon>Cryptomonadales</taxon>
        <taxon>Hemiselmidaceae</taxon>
        <taxon>Hemiselmis</taxon>
    </lineage>
</organism>
<evidence type="ECO:0000256" key="4">
    <source>
        <dbReference type="ARBA" id="ARBA00023235"/>
    </source>
</evidence>
<evidence type="ECO:0000256" key="1">
    <source>
        <dbReference type="ARBA" id="ARBA00000971"/>
    </source>
</evidence>
<keyword evidence="3 5" id="KW-0697">Rotamase</keyword>
<evidence type="ECO:0000256" key="2">
    <source>
        <dbReference type="ARBA" id="ARBA00013194"/>
    </source>
</evidence>
<dbReference type="PROSITE" id="PS50059">
    <property type="entry name" value="FKBP_PPIASE"/>
    <property type="match status" value="1"/>
</dbReference>
<dbReference type="Pfam" id="PF00254">
    <property type="entry name" value="FKBP_C"/>
    <property type="match status" value="1"/>
</dbReference>
<evidence type="ECO:0000259" key="6">
    <source>
        <dbReference type="PROSITE" id="PS50059"/>
    </source>
</evidence>
<feature type="domain" description="PPIase FKBP-type" evidence="6">
    <location>
        <begin position="97"/>
        <end position="189"/>
    </location>
</feature>
<dbReference type="EMBL" id="HBFN01007414">
    <property type="protein sequence ID" value="CAD8786112.1"/>
    <property type="molecule type" value="Transcribed_RNA"/>
</dbReference>
<dbReference type="InterPro" id="IPR046357">
    <property type="entry name" value="PPIase_dom_sf"/>
</dbReference>
<dbReference type="InterPro" id="IPR001179">
    <property type="entry name" value="PPIase_FKBP_dom"/>
</dbReference>
<gene>
    <name evidence="7" type="ORF">HTEP1355_LOCUS4338</name>
</gene>
<comment type="catalytic activity">
    <reaction evidence="1 5">
        <text>[protein]-peptidylproline (omega=180) = [protein]-peptidylproline (omega=0)</text>
        <dbReference type="Rhea" id="RHEA:16237"/>
        <dbReference type="Rhea" id="RHEA-COMP:10747"/>
        <dbReference type="Rhea" id="RHEA-COMP:10748"/>
        <dbReference type="ChEBI" id="CHEBI:83833"/>
        <dbReference type="ChEBI" id="CHEBI:83834"/>
        <dbReference type="EC" id="5.2.1.8"/>
    </reaction>
</comment>